<evidence type="ECO:0000313" key="3">
    <source>
        <dbReference type="EMBL" id="KAF5232838.1"/>
    </source>
</evidence>
<name>A0A8H4YRF1_9HYPO</name>
<feature type="compositionally biased region" description="Low complexity" evidence="1">
    <location>
        <begin position="117"/>
        <end position="127"/>
    </location>
</feature>
<keyword evidence="4" id="KW-1185">Reference proteome</keyword>
<evidence type="ECO:0000256" key="1">
    <source>
        <dbReference type="SAM" id="MobiDB-lite"/>
    </source>
</evidence>
<accession>A0A8H4YRF1</accession>
<feature type="compositionally biased region" description="Gly residues" evidence="1">
    <location>
        <begin position="104"/>
        <end position="116"/>
    </location>
</feature>
<keyword evidence="2" id="KW-0732">Signal</keyword>
<evidence type="ECO:0000256" key="2">
    <source>
        <dbReference type="SAM" id="SignalP"/>
    </source>
</evidence>
<proteinExistence type="predicted"/>
<organism evidence="3 4">
    <name type="scientific">Fusarium anthophilum</name>
    <dbReference type="NCBI Taxonomy" id="48485"/>
    <lineage>
        <taxon>Eukaryota</taxon>
        <taxon>Fungi</taxon>
        <taxon>Dikarya</taxon>
        <taxon>Ascomycota</taxon>
        <taxon>Pezizomycotina</taxon>
        <taxon>Sordariomycetes</taxon>
        <taxon>Hypocreomycetidae</taxon>
        <taxon>Hypocreales</taxon>
        <taxon>Nectriaceae</taxon>
        <taxon>Fusarium</taxon>
        <taxon>Fusarium fujikuroi species complex</taxon>
    </lineage>
</organism>
<dbReference type="EMBL" id="JABEVY010000431">
    <property type="protein sequence ID" value="KAF5232838.1"/>
    <property type="molecule type" value="Genomic_DNA"/>
</dbReference>
<reference evidence="3 4" key="1">
    <citation type="journal article" date="2020" name="BMC Genomics">
        <title>Correction to: Identification and distribution of gene clusters required for synthesis of sphingolipid metabolism inhibitors in diverse species of the filamentous fungus Fusarium.</title>
        <authorList>
            <person name="Kim H.S."/>
            <person name="Lohmar J.M."/>
            <person name="Busman M."/>
            <person name="Brown D.W."/>
            <person name="Naumann T.A."/>
            <person name="Divon H.H."/>
            <person name="Lysoe E."/>
            <person name="Uhlig S."/>
            <person name="Proctor R.H."/>
        </authorList>
    </citation>
    <scope>NUCLEOTIDE SEQUENCE [LARGE SCALE GENOMIC DNA]</scope>
    <source>
        <strain evidence="3 4">NRRL 25214</strain>
    </source>
</reference>
<comment type="caution">
    <text evidence="3">The sequence shown here is derived from an EMBL/GenBank/DDBJ whole genome shotgun (WGS) entry which is preliminary data.</text>
</comment>
<dbReference type="Proteomes" id="UP000573603">
    <property type="component" value="Unassembled WGS sequence"/>
</dbReference>
<feature type="chain" id="PRO_5034209604" evidence="2">
    <location>
        <begin position="19"/>
        <end position="168"/>
    </location>
</feature>
<sequence length="168" mass="15999">MKLSAIFLLPLLHGAVSATNAVSSECTETHTLPVITTDLVPGATLEPYAPGYDPHPDNTNSNDAGPPKSSALPPIIPGGSRSGSSYGPGPGSAPGGSAPSGSAPGSGSGSGSGSGAGASHAGSAPGSNTTPIPSDHPQYASAASNPSANIVGISAFVAGSIALVLTNF</sequence>
<feature type="region of interest" description="Disordered" evidence="1">
    <location>
        <begin position="45"/>
        <end position="144"/>
    </location>
</feature>
<feature type="signal peptide" evidence="2">
    <location>
        <begin position="1"/>
        <end position="18"/>
    </location>
</feature>
<dbReference type="AlphaFoldDB" id="A0A8H4YRF1"/>
<gene>
    <name evidence="3" type="ORF">FANTH_12787</name>
</gene>
<evidence type="ECO:0000313" key="4">
    <source>
        <dbReference type="Proteomes" id="UP000573603"/>
    </source>
</evidence>
<protein>
    <submittedName>
        <fullName evidence="3">Uncharacterized protein</fullName>
    </submittedName>
</protein>